<comment type="caution">
    <text evidence="2">The sequence shown here is derived from an EMBL/GenBank/DDBJ whole genome shotgun (WGS) entry which is preliminary data.</text>
</comment>
<dbReference type="HOGENOM" id="CLU_076312_0_1_7"/>
<dbReference type="AlphaFoldDB" id="W4M1T7"/>
<dbReference type="Pfam" id="PF05685">
    <property type="entry name" value="Uma2"/>
    <property type="match status" value="1"/>
</dbReference>
<organism evidence="2 3">
    <name type="scientific">Candidatus Entotheonella gemina</name>
    <dbReference type="NCBI Taxonomy" id="1429439"/>
    <lineage>
        <taxon>Bacteria</taxon>
        <taxon>Pseudomonadati</taxon>
        <taxon>Nitrospinota/Tectimicrobiota group</taxon>
        <taxon>Candidatus Tectimicrobiota</taxon>
        <taxon>Candidatus Entotheonellia</taxon>
        <taxon>Candidatus Entotheonellales</taxon>
        <taxon>Candidatus Entotheonellaceae</taxon>
        <taxon>Candidatus Entotheonella</taxon>
    </lineage>
</organism>
<dbReference type="InterPro" id="IPR011335">
    <property type="entry name" value="Restrct_endonuc-II-like"/>
</dbReference>
<sequence>MPLETRHSTVCASQEQLNELVLSLMPSQGQWSEDTYLWLTDRTTGFIELTDGYIEVLPMPTDEHQTILAYLYQALFAFLQTMGGKVLFAPLRLRIREGKFREPDILLVCDAADPRRQNRFWRGADLVVEIVSPDKPERDLVDKRVDYAEAKIPEYWIVDPRDETIRVLRLEDEAYVEHGVFRRGERATSALLEDFNLYVTDVFDAD</sequence>
<dbReference type="InterPro" id="IPR008538">
    <property type="entry name" value="Uma2"/>
</dbReference>
<evidence type="ECO:0000313" key="2">
    <source>
        <dbReference type="EMBL" id="ETX04279.1"/>
    </source>
</evidence>
<proteinExistence type="predicted"/>
<dbReference type="InterPro" id="IPR012296">
    <property type="entry name" value="Nuclease_put_TT1808"/>
</dbReference>
<name>W4M1T7_9BACT</name>
<evidence type="ECO:0000313" key="3">
    <source>
        <dbReference type="Proteomes" id="UP000019140"/>
    </source>
</evidence>
<dbReference type="PATRIC" id="fig|1429439.4.peg.5039"/>
<accession>W4M1T7</accession>
<dbReference type="SUPFAM" id="SSF52980">
    <property type="entry name" value="Restriction endonuclease-like"/>
    <property type="match status" value="1"/>
</dbReference>
<reference evidence="2 3" key="1">
    <citation type="journal article" date="2014" name="Nature">
        <title>An environmental bacterial taxon with a large and distinct metabolic repertoire.</title>
        <authorList>
            <person name="Wilson M.C."/>
            <person name="Mori T."/>
            <person name="Ruckert C."/>
            <person name="Uria A.R."/>
            <person name="Helf M.J."/>
            <person name="Takada K."/>
            <person name="Gernert C."/>
            <person name="Steffens U.A."/>
            <person name="Heycke N."/>
            <person name="Schmitt S."/>
            <person name="Rinke C."/>
            <person name="Helfrich E.J."/>
            <person name="Brachmann A.O."/>
            <person name="Gurgui C."/>
            <person name="Wakimoto T."/>
            <person name="Kracht M."/>
            <person name="Crusemann M."/>
            <person name="Hentschel U."/>
            <person name="Abe I."/>
            <person name="Matsunaga S."/>
            <person name="Kalinowski J."/>
            <person name="Takeyama H."/>
            <person name="Piel J."/>
        </authorList>
    </citation>
    <scope>NUCLEOTIDE SEQUENCE [LARGE SCALE GENOMIC DNA]</scope>
    <source>
        <strain evidence="3">TSY2</strain>
    </source>
</reference>
<dbReference type="EMBL" id="AZHX01001257">
    <property type="protein sequence ID" value="ETX04279.1"/>
    <property type="molecule type" value="Genomic_DNA"/>
</dbReference>
<dbReference type="Gene3D" id="3.90.1570.10">
    <property type="entry name" value="tt1808, chain A"/>
    <property type="match status" value="1"/>
</dbReference>
<dbReference type="PANTHER" id="PTHR34107:SF4">
    <property type="entry name" value="SLL1222 PROTEIN"/>
    <property type="match status" value="1"/>
</dbReference>
<dbReference type="Proteomes" id="UP000019140">
    <property type="component" value="Unassembled WGS sequence"/>
</dbReference>
<dbReference type="CDD" id="cd06260">
    <property type="entry name" value="DUF820-like"/>
    <property type="match status" value="1"/>
</dbReference>
<feature type="domain" description="Putative restriction endonuclease" evidence="1">
    <location>
        <begin position="36"/>
        <end position="199"/>
    </location>
</feature>
<evidence type="ECO:0000259" key="1">
    <source>
        <dbReference type="Pfam" id="PF05685"/>
    </source>
</evidence>
<gene>
    <name evidence="2" type="ORF">ETSY2_29690</name>
</gene>
<protein>
    <recommendedName>
        <fullName evidence="1">Putative restriction endonuclease domain-containing protein</fullName>
    </recommendedName>
</protein>
<dbReference type="PANTHER" id="PTHR34107">
    <property type="entry name" value="SLL0198 PROTEIN-RELATED"/>
    <property type="match status" value="1"/>
</dbReference>
<keyword evidence="3" id="KW-1185">Reference proteome</keyword>